<feature type="region of interest" description="Disordered" evidence="1">
    <location>
        <begin position="390"/>
        <end position="439"/>
    </location>
</feature>
<proteinExistence type="predicted"/>
<dbReference type="Gene3D" id="1.25.40.10">
    <property type="entry name" value="Tetratricopeptide repeat domain"/>
    <property type="match status" value="1"/>
</dbReference>
<evidence type="ECO:0000313" key="4">
    <source>
        <dbReference type="Proteomes" id="UP000663722"/>
    </source>
</evidence>
<dbReference type="KEGG" id="dmm:dnm_019750"/>
<dbReference type="InterPro" id="IPR011990">
    <property type="entry name" value="TPR-like_helical_dom_sf"/>
</dbReference>
<keyword evidence="4" id="KW-1185">Reference proteome</keyword>
<gene>
    <name evidence="3" type="ORF">dnm_019750</name>
</gene>
<dbReference type="Proteomes" id="UP000663722">
    <property type="component" value="Chromosome"/>
</dbReference>
<dbReference type="SUPFAM" id="SSF48452">
    <property type="entry name" value="TPR-like"/>
    <property type="match status" value="1"/>
</dbReference>
<organism evidence="3 4">
    <name type="scientific">Desulfonema magnum</name>
    <dbReference type="NCBI Taxonomy" id="45655"/>
    <lineage>
        <taxon>Bacteria</taxon>
        <taxon>Pseudomonadati</taxon>
        <taxon>Thermodesulfobacteriota</taxon>
        <taxon>Desulfobacteria</taxon>
        <taxon>Desulfobacterales</taxon>
        <taxon>Desulfococcaceae</taxon>
        <taxon>Desulfonema</taxon>
    </lineage>
</organism>
<dbReference type="RefSeq" id="WP_207681798.1">
    <property type="nucleotide sequence ID" value="NZ_CP061800.1"/>
</dbReference>
<protein>
    <submittedName>
        <fullName evidence="3">Tetratricopeptide repeat-containing</fullName>
    </submittedName>
</protein>
<feature type="transmembrane region" description="Helical" evidence="2">
    <location>
        <begin position="107"/>
        <end position="126"/>
    </location>
</feature>
<keyword evidence="2" id="KW-0812">Transmembrane</keyword>
<reference evidence="3" key="1">
    <citation type="journal article" date="2021" name="Microb. Physiol.">
        <title>Proteogenomic Insights into the Physiology of Marine, Sulfate-Reducing, Filamentous Desulfonema limicola and Desulfonema magnum.</title>
        <authorList>
            <person name="Schnaars V."/>
            <person name="Wohlbrand L."/>
            <person name="Scheve S."/>
            <person name="Hinrichs C."/>
            <person name="Reinhardt R."/>
            <person name="Rabus R."/>
        </authorList>
    </citation>
    <scope>NUCLEOTIDE SEQUENCE</scope>
    <source>
        <strain evidence="3">4be13</strain>
    </source>
</reference>
<feature type="compositionally biased region" description="Basic and acidic residues" evidence="1">
    <location>
        <begin position="390"/>
        <end position="401"/>
    </location>
</feature>
<evidence type="ECO:0000256" key="2">
    <source>
        <dbReference type="SAM" id="Phobius"/>
    </source>
</evidence>
<dbReference type="AlphaFoldDB" id="A0A975BII0"/>
<dbReference type="EMBL" id="CP061800">
    <property type="protein sequence ID" value="QTA85958.1"/>
    <property type="molecule type" value="Genomic_DNA"/>
</dbReference>
<accession>A0A975BII0</accession>
<sequence length="439" mass="49351">MGKQRYYLTENDHSYLIRVFPNAKKLSWFQVEENGSELYCHIDIDFENISKTDKEILGKDCDSCLEKLKQYVQSAPPGSVSPSPKILPSESAIFGVVKKKKKKSIRLIFGIAFICALVIAVGKYHIDVKSKNESPGASSEKKINFMQLLRKSLKTTSDDEETASRISDMLSQCQQHLKANRLTTGNGGTALECYRSVLTHDPNNTEAMAGLQKIEMKYILWAKDAFRNKNFKKVREYLAGLDRVNPDSSGLAELRQEIAKLEKQNQPETHTEIQEPVQTHIAETESVSTTAETETDKTQIAALLSECQNHLKAKRLTSGKSGTALECYQEVLRDDPDNTEALAGLQNIEMQYVLWARKALRRKNMKKFRAYLASLEMVNPESSALAELRKEIAAPKKERPVKSSPQPVKADTRLPASGSSKNKKTEDLTEMSLGVEFNR</sequence>
<keyword evidence="2" id="KW-0472">Membrane</keyword>
<evidence type="ECO:0000313" key="3">
    <source>
        <dbReference type="EMBL" id="QTA85958.1"/>
    </source>
</evidence>
<keyword evidence="2" id="KW-1133">Transmembrane helix</keyword>
<name>A0A975BII0_9BACT</name>
<evidence type="ECO:0000256" key="1">
    <source>
        <dbReference type="SAM" id="MobiDB-lite"/>
    </source>
</evidence>